<dbReference type="Proteomes" id="UP000239772">
    <property type="component" value="Unassembled WGS sequence"/>
</dbReference>
<dbReference type="EMBL" id="PVZS01000006">
    <property type="protein sequence ID" value="PSC05740.1"/>
    <property type="molecule type" value="Genomic_DNA"/>
</dbReference>
<name>A0A2T1HVV3_9HYPH</name>
<evidence type="ECO:0000313" key="1">
    <source>
        <dbReference type="EMBL" id="PSC05740.1"/>
    </source>
</evidence>
<evidence type="ECO:0000313" key="2">
    <source>
        <dbReference type="Proteomes" id="UP000239772"/>
    </source>
</evidence>
<keyword evidence="2" id="KW-1185">Reference proteome</keyword>
<dbReference type="RefSeq" id="WP_106335983.1">
    <property type="nucleotide sequence ID" value="NZ_PVZS01000006.1"/>
</dbReference>
<proteinExistence type="predicted"/>
<reference evidence="2" key="1">
    <citation type="submission" date="2018-03" db="EMBL/GenBank/DDBJ databases">
        <authorList>
            <person name="Sun L."/>
            <person name="Liu H."/>
            <person name="Chen W."/>
            <person name="Huang K."/>
            <person name="Liu W."/>
            <person name="Gao X."/>
        </authorList>
    </citation>
    <scope>NUCLEOTIDE SEQUENCE [LARGE SCALE GENOMIC DNA]</scope>
    <source>
        <strain evidence="2">SH9</strain>
    </source>
</reference>
<organism evidence="1 2">
    <name type="scientific">Alsobacter soli</name>
    <dbReference type="NCBI Taxonomy" id="2109933"/>
    <lineage>
        <taxon>Bacteria</taxon>
        <taxon>Pseudomonadati</taxon>
        <taxon>Pseudomonadota</taxon>
        <taxon>Alphaproteobacteria</taxon>
        <taxon>Hyphomicrobiales</taxon>
        <taxon>Alsobacteraceae</taxon>
        <taxon>Alsobacter</taxon>
    </lineage>
</organism>
<comment type="caution">
    <text evidence="1">The sequence shown here is derived from an EMBL/GenBank/DDBJ whole genome shotgun (WGS) entry which is preliminary data.</text>
</comment>
<dbReference type="AlphaFoldDB" id="A0A2T1HVV3"/>
<accession>A0A2T1HVV3</accession>
<protein>
    <recommendedName>
        <fullName evidence="3">DUF2946 domain-containing protein</fullName>
    </recommendedName>
</protein>
<evidence type="ECO:0008006" key="3">
    <source>
        <dbReference type="Google" id="ProtNLM"/>
    </source>
</evidence>
<gene>
    <name evidence="1" type="ORF">SLNSH_07105</name>
</gene>
<sequence>MNAIGRRLAISGQGRRLLGTLLLAYALALQSMLVAWAGGQVDPAAQHPVFCLGLDDGAGGAPAPLGGGHDHCFTGPCHMGWSPLALPAAAGGGLVAPLLAAAEATGLPAVDVTIAFPPAAPGAPRAPPVSVRFA</sequence>